<dbReference type="Proteomes" id="UP000244898">
    <property type="component" value="Unassembled WGS sequence"/>
</dbReference>
<evidence type="ECO:0000256" key="2">
    <source>
        <dbReference type="ARBA" id="ARBA00023239"/>
    </source>
</evidence>
<evidence type="ECO:0000313" key="6">
    <source>
        <dbReference type="Proteomes" id="UP000244898"/>
    </source>
</evidence>
<dbReference type="OrthoDB" id="9802809at2"/>
<dbReference type="EC" id="4.3.1.1" evidence="5"/>
<feature type="domain" description="Fumarate lyase N-terminal" evidence="3">
    <location>
        <begin position="12"/>
        <end position="343"/>
    </location>
</feature>
<dbReference type="Gene3D" id="1.10.275.10">
    <property type="entry name" value="Fumarase/aspartase (N-terminal domain)"/>
    <property type="match status" value="1"/>
</dbReference>
<dbReference type="InterPro" id="IPR051546">
    <property type="entry name" value="Aspartate_Ammonia-Lyase"/>
</dbReference>
<evidence type="ECO:0000256" key="1">
    <source>
        <dbReference type="ARBA" id="ARBA00022532"/>
    </source>
</evidence>
<dbReference type="FunFam" id="1.10.275.10:FF:000001">
    <property type="entry name" value="Fumarate hydratase, mitochondrial"/>
    <property type="match status" value="1"/>
</dbReference>
<dbReference type="AlphaFoldDB" id="A0A2R8CDJ6"/>
<dbReference type="Gene3D" id="1.20.200.10">
    <property type="entry name" value="Fumarase/aspartase (Central domain)"/>
    <property type="match status" value="1"/>
</dbReference>
<dbReference type="InterPro" id="IPR022761">
    <property type="entry name" value="Fumarate_lyase_N"/>
</dbReference>
<dbReference type="PANTHER" id="PTHR42696:SF2">
    <property type="entry name" value="ASPARTATE AMMONIA-LYASE"/>
    <property type="match status" value="1"/>
</dbReference>
<feature type="domain" description="Fumarase C C-terminal" evidence="4">
    <location>
        <begin position="409"/>
        <end position="461"/>
    </location>
</feature>
<sequence length="485" mass="51222">MPQVRTETDSIGSIELPASCLYGIQTERARQNFMITGVRLSQFPNLVSALAMVKSAAARANGEIAALDTHKAQAIVEVCDEIIAGHHHAHFVVDMIQGGAGTSTNMNANEVIANLALVKLGHKPGSYDHLHPNDDVNHGQSTNDVYPTAVRLAVLSHVAPLREALARLKAAFEHKASEFAGIAKVGRTQLQDAVPMSLGAEFRSFAVTLGEDIDRIHEIGRLLTEINLGGTAIGTRINAEAGYDARAITHLAKISGFDLKQASDLIEASSDLGGFVTFSGILKRVAVKLSKICNDLRLLSSGPRAGLGEIILPPVQAGSSIMPGKVNPVIPEVVNQVCYQVIGNDLTITMAAEAGQLQLNAMEPVVAYNLLNSQTILVNAIDVLTDKCVTGIEADADRCAALLDNSLVLVTALAPHIGYDAAAKIAKQALVSDCSIRQVAAESGVLPIAQLTEVLSPNAMLAQGNHEDFNTGECDEGTCACQARD</sequence>
<keyword evidence="6" id="KW-1185">Reference proteome</keyword>
<dbReference type="PRINTS" id="PR00149">
    <property type="entry name" value="FUMRATELYASE"/>
</dbReference>
<accession>A0A2R8CDJ6</accession>
<dbReference type="Gene3D" id="1.10.40.30">
    <property type="entry name" value="Fumarase/aspartase (C-terminal domain)"/>
    <property type="match status" value="1"/>
</dbReference>
<keyword evidence="1" id="KW-0816">Tricarboxylic acid cycle</keyword>
<dbReference type="CDD" id="cd01357">
    <property type="entry name" value="Aspartase"/>
    <property type="match status" value="1"/>
</dbReference>
<evidence type="ECO:0000259" key="3">
    <source>
        <dbReference type="Pfam" id="PF00206"/>
    </source>
</evidence>
<dbReference type="GO" id="GO:0006531">
    <property type="term" value="P:aspartate metabolic process"/>
    <property type="evidence" value="ECO:0007669"/>
    <property type="project" value="TreeGrafter"/>
</dbReference>
<dbReference type="RefSeq" id="WP_108791058.1">
    <property type="nucleotide sequence ID" value="NZ_ONZG01000011.1"/>
</dbReference>
<dbReference type="InterPro" id="IPR008948">
    <property type="entry name" value="L-Aspartase-like"/>
</dbReference>
<dbReference type="PANTHER" id="PTHR42696">
    <property type="entry name" value="ASPARTATE AMMONIA-LYASE"/>
    <property type="match status" value="1"/>
</dbReference>
<dbReference type="GO" id="GO:0006099">
    <property type="term" value="P:tricarboxylic acid cycle"/>
    <property type="evidence" value="ECO:0007669"/>
    <property type="project" value="UniProtKB-KW"/>
</dbReference>
<dbReference type="InterPro" id="IPR020557">
    <property type="entry name" value="Fumarate_lyase_CS"/>
</dbReference>
<gene>
    <name evidence="5" type="primary">aspA</name>
    <name evidence="5" type="ORF">TRM7615_04051</name>
</gene>
<dbReference type="InterPro" id="IPR000362">
    <property type="entry name" value="Fumarate_lyase_fam"/>
</dbReference>
<dbReference type="FunFam" id="1.10.40.30:FF:000002">
    <property type="entry name" value="Fumarate hydratase class II"/>
    <property type="match status" value="1"/>
</dbReference>
<proteinExistence type="predicted"/>
<name>A0A2R8CDJ6_9RHOB</name>
<protein>
    <submittedName>
        <fullName evidence="5">Aspartate ammonia-lyase</fullName>
        <ecNumber evidence="5">4.3.1.1</ecNumber>
    </submittedName>
</protein>
<dbReference type="InterPro" id="IPR024083">
    <property type="entry name" value="Fumarase/histidase_N"/>
</dbReference>
<organism evidence="5 6">
    <name type="scientific">Falsiruegeria mediterranea M17</name>
    <dbReference type="NCBI Taxonomy" id="1200281"/>
    <lineage>
        <taxon>Bacteria</taxon>
        <taxon>Pseudomonadati</taxon>
        <taxon>Pseudomonadota</taxon>
        <taxon>Alphaproteobacteria</taxon>
        <taxon>Rhodobacterales</taxon>
        <taxon>Roseobacteraceae</taxon>
        <taxon>Falsiruegeria</taxon>
    </lineage>
</organism>
<evidence type="ECO:0000259" key="4">
    <source>
        <dbReference type="Pfam" id="PF10415"/>
    </source>
</evidence>
<dbReference type="GO" id="GO:0005829">
    <property type="term" value="C:cytosol"/>
    <property type="evidence" value="ECO:0007669"/>
    <property type="project" value="TreeGrafter"/>
</dbReference>
<dbReference type="GO" id="GO:0008797">
    <property type="term" value="F:aspartate ammonia-lyase activity"/>
    <property type="evidence" value="ECO:0007669"/>
    <property type="project" value="UniProtKB-EC"/>
</dbReference>
<dbReference type="Pfam" id="PF10415">
    <property type="entry name" value="FumaraseC_C"/>
    <property type="match status" value="1"/>
</dbReference>
<dbReference type="NCBIfam" id="NF008909">
    <property type="entry name" value="PRK12273.1"/>
    <property type="match status" value="1"/>
</dbReference>
<dbReference type="SUPFAM" id="SSF48557">
    <property type="entry name" value="L-aspartase-like"/>
    <property type="match status" value="1"/>
</dbReference>
<dbReference type="PROSITE" id="PS00163">
    <property type="entry name" value="FUMARATE_LYASES"/>
    <property type="match status" value="1"/>
</dbReference>
<evidence type="ECO:0000313" key="5">
    <source>
        <dbReference type="EMBL" id="SPJ30517.1"/>
    </source>
</evidence>
<dbReference type="FunFam" id="1.20.200.10:FF:000001">
    <property type="entry name" value="Fumarate hydratase, mitochondrial"/>
    <property type="match status" value="1"/>
</dbReference>
<dbReference type="InterPro" id="IPR018951">
    <property type="entry name" value="Fumarase_C_C"/>
</dbReference>
<dbReference type="Pfam" id="PF00206">
    <property type="entry name" value="Lyase_1"/>
    <property type="match status" value="1"/>
</dbReference>
<dbReference type="EMBL" id="ONZG01000011">
    <property type="protein sequence ID" value="SPJ30517.1"/>
    <property type="molecule type" value="Genomic_DNA"/>
</dbReference>
<keyword evidence="2 5" id="KW-0456">Lyase</keyword>
<reference evidence="6" key="1">
    <citation type="submission" date="2018-03" db="EMBL/GenBank/DDBJ databases">
        <authorList>
            <person name="Rodrigo-Torres L."/>
            <person name="Arahal R. D."/>
            <person name="Lucena T."/>
        </authorList>
    </citation>
    <scope>NUCLEOTIDE SEQUENCE [LARGE SCALE GENOMIC DNA]</scope>
    <source>
        <strain evidence="6">CECT 7615</strain>
    </source>
</reference>
<dbReference type="PRINTS" id="PR00145">
    <property type="entry name" value="ARGSUCLYASE"/>
</dbReference>